<comment type="similarity">
    <text evidence="1">Belongs to the UPF0235 family.</text>
</comment>
<dbReference type="SMART" id="SM01152">
    <property type="entry name" value="DUF167"/>
    <property type="match status" value="1"/>
</dbReference>
<dbReference type="NCBIfam" id="TIGR00251">
    <property type="entry name" value="DUF167 family protein"/>
    <property type="match status" value="1"/>
</dbReference>
<organism evidence="3 4">
    <name type="scientific">Platanthera zijinensis</name>
    <dbReference type="NCBI Taxonomy" id="2320716"/>
    <lineage>
        <taxon>Eukaryota</taxon>
        <taxon>Viridiplantae</taxon>
        <taxon>Streptophyta</taxon>
        <taxon>Embryophyta</taxon>
        <taxon>Tracheophyta</taxon>
        <taxon>Spermatophyta</taxon>
        <taxon>Magnoliopsida</taxon>
        <taxon>Liliopsida</taxon>
        <taxon>Asparagales</taxon>
        <taxon>Orchidaceae</taxon>
        <taxon>Orchidoideae</taxon>
        <taxon>Orchideae</taxon>
        <taxon>Orchidinae</taxon>
        <taxon>Platanthera</taxon>
    </lineage>
</organism>
<evidence type="ECO:0000313" key="3">
    <source>
        <dbReference type="EMBL" id="KAK8937049.1"/>
    </source>
</evidence>
<dbReference type="InterPro" id="IPR003746">
    <property type="entry name" value="DUF167"/>
</dbReference>
<feature type="region of interest" description="Disordered" evidence="2">
    <location>
        <begin position="179"/>
        <end position="259"/>
    </location>
</feature>
<accession>A0AAP0G4U6</accession>
<gene>
    <name evidence="3" type="ORF">KSP39_PZI012429</name>
</gene>
<evidence type="ECO:0000256" key="1">
    <source>
        <dbReference type="ARBA" id="ARBA00010364"/>
    </source>
</evidence>
<dbReference type="InterPro" id="IPR036591">
    <property type="entry name" value="YggU-like_sf"/>
</dbReference>
<dbReference type="Proteomes" id="UP001418222">
    <property type="component" value="Unassembled WGS sequence"/>
</dbReference>
<dbReference type="EMBL" id="JBBWWQ010000010">
    <property type="protein sequence ID" value="KAK8937049.1"/>
    <property type="molecule type" value="Genomic_DNA"/>
</dbReference>
<keyword evidence="4" id="KW-1185">Reference proteome</keyword>
<dbReference type="PANTHER" id="PTHR47525:SF1">
    <property type="entry name" value="OS07G0295200 PROTEIN"/>
    <property type="match status" value="1"/>
</dbReference>
<protein>
    <submittedName>
        <fullName evidence="3">Uncharacterized protein</fullName>
    </submittedName>
</protein>
<dbReference type="SUPFAM" id="SSF69786">
    <property type="entry name" value="YggU-like"/>
    <property type="match status" value="1"/>
</dbReference>
<feature type="compositionally biased region" description="Pro residues" evidence="2">
    <location>
        <begin position="179"/>
        <end position="192"/>
    </location>
</feature>
<evidence type="ECO:0000313" key="4">
    <source>
        <dbReference type="Proteomes" id="UP001418222"/>
    </source>
</evidence>
<dbReference type="Pfam" id="PF02594">
    <property type="entry name" value="DUF167"/>
    <property type="match status" value="1"/>
</dbReference>
<proteinExistence type="inferred from homology"/>
<dbReference type="Gene3D" id="3.30.1200.10">
    <property type="entry name" value="YggU-like"/>
    <property type="match status" value="1"/>
</dbReference>
<comment type="caution">
    <text evidence="3">The sequence shown here is derived from an EMBL/GenBank/DDBJ whole genome shotgun (WGS) entry which is preliminary data.</text>
</comment>
<evidence type="ECO:0000256" key="2">
    <source>
        <dbReference type="SAM" id="MobiDB-lite"/>
    </source>
</evidence>
<reference evidence="3 4" key="1">
    <citation type="journal article" date="2022" name="Nat. Plants">
        <title>Genomes of leafy and leafless Platanthera orchids illuminate the evolution of mycoheterotrophy.</title>
        <authorList>
            <person name="Li M.H."/>
            <person name="Liu K.W."/>
            <person name="Li Z."/>
            <person name="Lu H.C."/>
            <person name="Ye Q.L."/>
            <person name="Zhang D."/>
            <person name="Wang J.Y."/>
            <person name="Li Y.F."/>
            <person name="Zhong Z.M."/>
            <person name="Liu X."/>
            <person name="Yu X."/>
            <person name="Liu D.K."/>
            <person name="Tu X.D."/>
            <person name="Liu B."/>
            <person name="Hao Y."/>
            <person name="Liao X.Y."/>
            <person name="Jiang Y.T."/>
            <person name="Sun W.H."/>
            <person name="Chen J."/>
            <person name="Chen Y.Q."/>
            <person name="Ai Y."/>
            <person name="Zhai J.W."/>
            <person name="Wu S.S."/>
            <person name="Zhou Z."/>
            <person name="Hsiao Y.Y."/>
            <person name="Wu W.L."/>
            <person name="Chen Y.Y."/>
            <person name="Lin Y.F."/>
            <person name="Hsu J.L."/>
            <person name="Li C.Y."/>
            <person name="Wang Z.W."/>
            <person name="Zhao X."/>
            <person name="Zhong W.Y."/>
            <person name="Ma X.K."/>
            <person name="Ma L."/>
            <person name="Huang J."/>
            <person name="Chen G.Z."/>
            <person name="Huang M.Z."/>
            <person name="Huang L."/>
            <person name="Peng D.H."/>
            <person name="Luo Y.B."/>
            <person name="Zou S.Q."/>
            <person name="Chen S.P."/>
            <person name="Lan S."/>
            <person name="Tsai W.C."/>
            <person name="Van de Peer Y."/>
            <person name="Liu Z.J."/>
        </authorList>
    </citation>
    <scope>NUCLEOTIDE SEQUENCE [LARGE SCALE GENOMIC DNA]</scope>
    <source>
        <strain evidence="3">Lor287</strain>
    </source>
</reference>
<dbReference type="AlphaFoldDB" id="A0AAP0G4U6"/>
<sequence>MIHSHEVGFGFHGIEDLRLDSVVVTQPFVSRSNENVAGVNADDVRVSVAAPAAHGEANNELLEFMGKVLGLRLSQMTLQRGWNNKSKLLVDSALLKFGVLLFLISGDPSAVPTPWIPLVTTPWVSILLLLLYLPSPTQTAGPCWTLPPAAPLPSPPPAATPPYSPGRLSPFPLLPPLYPRATAPLPPPPPSSYSPQQPDNTSPPPLYHLPRICPDLDRFARNPSRTSNQPPLAGSLAHSPLPSVEPLPRTRSRLSPSGKPYRASKLSDLIESTATLLFISDFLWFLYELKVFTLIRCGKLVLVE</sequence>
<dbReference type="PANTHER" id="PTHR47525">
    <property type="entry name" value="OS07G0295200 PROTEIN"/>
    <property type="match status" value="1"/>
</dbReference>
<name>A0AAP0G4U6_9ASPA</name>
<dbReference type="InterPro" id="IPR053323">
    <property type="entry name" value="UPF0235"/>
</dbReference>